<evidence type="ECO:0000313" key="7">
    <source>
        <dbReference type="Proteomes" id="UP000634004"/>
    </source>
</evidence>
<dbReference type="InterPro" id="IPR004046">
    <property type="entry name" value="GST_C"/>
</dbReference>
<proteinExistence type="predicted"/>
<dbReference type="SUPFAM" id="SSF47616">
    <property type="entry name" value="GST C-terminal domain-like"/>
    <property type="match status" value="1"/>
</dbReference>
<organism evidence="6 7">
    <name type="scientific">Algimonas arctica</name>
    <dbReference type="NCBI Taxonomy" id="1479486"/>
    <lineage>
        <taxon>Bacteria</taxon>
        <taxon>Pseudomonadati</taxon>
        <taxon>Pseudomonadota</taxon>
        <taxon>Alphaproteobacteria</taxon>
        <taxon>Maricaulales</taxon>
        <taxon>Robiginitomaculaceae</taxon>
        <taxon>Algimonas</taxon>
    </lineage>
</organism>
<dbReference type="SFLD" id="SFLDG00358">
    <property type="entry name" value="Main_(cytGST)"/>
    <property type="match status" value="1"/>
</dbReference>
<feature type="domain" description="GST C-terminal" evidence="5">
    <location>
        <begin position="87"/>
        <end position="223"/>
    </location>
</feature>
<dbReference type="EMBL" id="BMZH01000005">
    <property type="protein sequence ID" value="GHA93765.1"/>
    <property type="molecule type" value="Genomic_DNA"/>
</dbReference>
<dbReference type="CDD" id="cd03046">
    <property type="entry name" value="GST_N_GTT1_like"/>
    <property type="match status" value="1"/>
</dbReference>
<dbReference type="GO" id="GO:0004601">
    <property type="term" value="F:peroxidase activity"/>
    <property type="evidence" value="ECO:0007669"/>
    <property type="project" value="UniProtKB-ARBA"/>
</dbReference>
<dbReference type="EC" id="2.5.1.18" evidence="1"/>
<dbReference type="GO" id="GO:0005737">
    <property type="term" value="C:cytoplasm"/>
    <property type="evidence" value="ECO:0007669"/>
    <property type="project" value="UniProtKB-ARBA"/>
</dbReference>
<sequence length="223" mass="24942">MITLHHLENSQSIRILWLLEELGGEYGFKMYDRDTETMLAPDDYKAISPLGTAPFITDGKTVLAESNAIIDYILDQTDGHALRPAPKTADRAQYLFWFHAAQGSYQSLQTGRFINSIAVDRSPRLVRGIIRKVMGMLDAAFYSPRLNTVMNLMEDDLSRHPFLAGEAFTAADIAFGYTLQMASMRGDLGENYPHTQAYVDRMEARPAWQAALAKDGKFTGVPT</sequence>
<dbReference type="SUPFAM" id="SSF52833">
    <property type="entry name" value="Thioredoxin-like"/>
    <property type="match status" value="1"/>
</dbReference>
<comment type="catalytic activity">
    <reaction evidence="3">
        <text>RX + glutathione = an S-substituted glutathione + a halide anion + H(+)</text>
        <dbReference type="Rhea" id="RHEA:16437"/>
        <dbReference type="ChEBI" id="CHEBI:15378"/>
        <dbReference type="ChEBI" id="CHEBI:16042"/>
        <dbReference type="ChEBI" id="CHEBI:17792"/>
        <dbReference type="ChEBI" id="CHEBI:57925"/>
        <dbReference type="ChEBI" id="CHEBI:90779"/>
        <dbReference type="EC" id="2.5.1.18"/>
    </reaction>
</comment>
<dbReference type="SFLD" id="SFLDG01150">
    <property type="entry name" value="Main.1:_Beta-like"/>
    <property type="match status" value="1"/>
</dbReference>
<name>A0A8J3CQB1_9PROT</name>
<dbReference type="InterPro" id="IPR036249">
    <property type="entry name" value="Thioredoxin-like_sf"/>
</dbReference>
<dbReference type="InterPro" id="IPR010987">
    <property type="entry name" value="Glutathione-S-Trfase_C-like"/>
</dbReference>
<keyword evidence="2" id="KW-0808">Transferase</keyword>
<evidence type="ECO:0000313" key="6">
    <source>
        <dbReference type="EMBL" id="GHA93765.1"/>
    </source>
</evidence>
<evidence type="ECO:0000256" key="2">
    <source>
        <dbReference type="ARBA" id="ARBA00022679"/>
    </source>
</evidence>
<gene>
    <name evidence="6" type="ORF">GCM10009069_16070</name>
</gene>
<dbReference type="InterPro" id="IPR036282">
    <property type="entry name" value="Glutathione-S-Trfase_C_sf"/>
</dbReference>
<dbReference type="RefSeq" id="WP_189497208.1">
    <property type="nucleotide sequence ID" value="NZ_BMZH01000005.1"/>
</dbReference>
<comment type="caution">
    <text evidence="6">The sequence shown here is derived from an EMBL/GenBank/DDBJ whole genome shotgun (WGS) entry which is preliminary data.</text>
</comment>
<dbReference type="Pfam" id="PF13409">
    <property type="entry name" value="GST_N_2"/>
    <property type="match status" value="1"/>
</dbReference>
<dbReference type="Proteomes" id="UP000634004">
    <property type="component" value="Unassembled WGS sequence"/>
</dbReference>
<reference evidence="6" key="1">
    <citation type="journal article" date="2014" name="Int. J. Syst. Evol. Microbiol.">
        <title>Complete genome sequence of Corynebacterium casei LMG S-19264T (=DSM 44701T), isolated from a smear-ripened cheese.</title>
        <authorList>
            <consortium name="US DOE Joint Genome Institute (JGI-PGF)"/>
            <person name="Walter F."/>
            <person name="Albersmeier A."/>
            <person name="Kalinowski J."/>
            <person name="Ruckert C."/>
        </authorList>
    </citation>
    <scope>NUCLEOTIDE SEQUENCE</scope>
    <source>
        <strain evidence="6">KCTC 32513</strain>
    </source>
</reference>
<dbReference type="PROSITE" id="PS50404">
    <property type="entry name" value="GST_NTER"/>
    <property type="match status" value="1"/>
</dbReference>
<dbReference type="PROSITE" id="PS50405">
    <property type="entry name" value="GST_CTER"/>
    <property type="match status" value="1"/>
</dbReference>
<accession>A0A8J3CQB1</accession>
<protein>
    <recommendedName>
        <fullName evidence="1">glutathione transferase</fullName>
        <ecNumber evidence="1">2.5.1.18</ecNumber>
    </recommendedName>
</protein>
<dbReference type="AlphaFoldDB" id="A0A8J3CQB1"/>
<evidence type="ECO:0000259" key="5">
    <source>
        <dbReference type="PROSITE" id="PS50405"/>
    </source>
</evidence>
<evidence type="ECO:0000256" key="3">
    <source>
        <dbReference type="ARBA" id="ARBA00047960"/>
    </source>
</evidence>
<evidence type="ECO:0000256" key="1">
    <source>
        <dbReference type="ARBA" id="ARBA00012452"/>
    </source>
</evidence>
<reference evidence="6" key="2">
    <citation type="submission" date="2020-09" db="EMBL/GenBank/DDBJ databases">
        <authorList>
            <person name="Sun Q."/>
            <person name="Kim S."/>
        </authorList>
    </citation>
    <scope>NUCLEOTIDE SEQUENCE</scope>
    <source>
        <strain evidence="6">KCTC 32513</strain>
    </source>
</reference>
<dbReference type="InterPro" id="IPR004045">
    <property type="entry name" value="Glutathione_S-Trfase_N"/>
</dbReference>
<dbReference type="PANTHER" id="PTHR44051">
    <property type="entry name" value="GLUTATHIONE S-TRANSFERASE-RELATED"/>
    <property type="match status" value="1"/>
</dbReference>
<evidence type="ECO:0000259" key="4">
    <source>
        <dbReference type="PROSITE" id="PS50404"/>
    </source>
</evidence>
<dbReference type="FunFam" id="3.40.30.10:FF:000156">
    <property type="entry name" value="Glutathione S-transferase 1"/>
    <property type="match status" value="1"/>
</dbReference>
<dbReference type="SFLD" id="SFLDS00019">
    <property type="entry name" value="Glutathione_Transferase_(cytos"/>
    <property type="match status" value="1"/>
</dbReference>
<dbReference type="Gene3D" id="1.20.1050.10">
    <property type="match status" value="1"/>
</dbReference>
<dbReference type="PANTHER" id="PTHR44051:SF9">
    <property type="entry name" value="GLUTATHIONE S-TRANSFERASE 1"/>
    <property type="match status" value="1"/>
</dbReference>
<keyword evidence="7" id="KW-1185">Reference proteome</keyword>
<feature type="domain" description="GST N-terminal" evidence="4">
    <location>
        <begin position="1"/>
        <end position="81"/>
    </location>
</feature>
<dbReference type="Gene3D" id="3.40.30.10">
    <property type="entry name" value="Glutaredoxin"/>
    <property type="match status" value="1"/>
</dbReference>
<dbReference type="Pfam" id="PF00043">
    <property type="entry name" value="GST_C"/>
    <property type="match status" value="1"/>
</dbReference>
<dbReference type="InterPro" id="IPR040079">
    <property type="entry name" value="Glutathione_S-Trfase"/>
</dbReference>
<dbReference type="GO" id="GO:0004364">
    <property type="term" value="F:glutathione transferase activity"/>
    <property type="evidence" value="ECO:0007669"/>
    <property type="project" value="UniProtKB-EC"/>
</dbReference>